<dbReference type="Proteomes" id="UP001497497">
    <property type="component" value="Unassembled WGS sequence"/>
</dbReference>
<sequence length="103" mass="11804">MPVVEMNTSEVVYNIGQDAYFRMRTKQPGNRDGNQIQTDVFVSLLDLKTVEFEMRPLADYANKFVEFLDSKVDANSSEATIRMKMSEQMKSGIVMISSHKIME</sequence>
<dbReference type="AlphaFoldDB" id="A0AAV2ILL2"/>
<proteinExistence type="predicted"/>
<protein>
    <submittedName>
        <fullName evidence="1">Uncharacterized protein</fullName>
    </submittedName>
</protein>
<accession>A0AAV2ILL2</accession>
<feature type="non-terminal residue" evidence="1">
    <location>
        <position position="103"/>
    </location>
</feature>
<dbReference type="EMBL" id="CAXITT010000912">
    <property type="protein sequence ID" value="CAL1547173.1"/>
    <property type="molecule type" value="Genomic_DNA"/>
</dbReference>
<keyword evidence="2" id="KW-1185">Reference proteome</keyword>
<gene>
    <name evidence="1" type="ORF">GSLYS_00020498001</name>
</gene>
<evidence type="ECO:0000313" key="1">
    <source>
        <dbReference type="EMBL" id="CAL1547173.1"/>
    </source>
</evidence>
<comment type="caution">
    <text evidence="1">The sequence shown here is derived from an EMBL/GenBank/DDBJ whole genome shotgun (WGS) entry which is preliminary data.</text>
</comment>
<evidence type="ECO:0000313" key="2">
    <source>
        <dbReference type="Proteomes" id="UP001497497"/>
    </source>
</evidence>
<organism evidence="1 2">
    <name type="scientific">Lymnaea stagnalis</name>
    <name type="common">Great pond snail</name>
    <name type="synonym">Helix stagnalis</name>
    <dbReference type="NCBI Taxonomy" id="6523"/>
    <lineage>
        <taxon>Eukaryota</taxon>
        <taxon>Metazoa</taxon>
        <taxon>Spiralia</taxon>
        <taxon>Lophotrochozoa</taxon>
        <taxon>Mollusca</taxon>
        <taxon>Gastropoda</taxon>
        <taxon>Heterobranchia</taxon>
        <taxon>Euthyneura</taxon>
        <taxon>Panpulmonata</taxon>
        <taxon>Hygrophila</taxon>
        <taxon>Lymnaeoidea</taxon>
        <taxon>Lymnaeidae</taxon>
        <taxon>Lymnaea</taxon>
    </lineage>
</organism>
<reference evidence="1 2" key="1">
    <citation type="submission" date="2024-04" db="EMBL/GenBank/DDBJ databases">
        <authorList>
            <consortium name="Genoscope - CEA"/>
            <person name="William W."/>
        </authorList>
    </citation>
    <scope>NUCLEOTIDE SEQUENCE [LARGE SCALE GENOMIC DNA]</scope>
</reference>
<name>A0AAV2ILL2_LYMST</name>